<dbReference type="Proteomes" id="UP000382040">
    <property type="component" value="Unassembled WGS sequence"/>
</dbReference>
<name>A0A5E5BRN2_9BURK</name>
<reference evidence="1 2" key="1">
    <citation type="submission" date="2019-08" db="EMBL/GenBank/DDBJ databases">
        <authorList>
            <person name="Peeters C."/>
        </authorList>
    </citation>
    <scope>NUCLEOTIDE SEQUENCE [LARGE SCALE GENOMIC DNA]</scope>
    <source>
        <strain evidence="1 2">LMG 20603</strain>
    </source>
</reference>
<protein>
    <submittedName>
        <fullName evidence="1">Uncharacterized protein</fullName>
    </submittedName>
</protein>
<evidence type="ECO:0000313" key="2">
    <source>
        <dbReference type="Proteomes" id="UP000382040"/>
    </source>
</evidence>
<sequence length="72" mass="8088">MRLTYTSTIWCGYRYVPIYQYVDTRMVIERLLSPISAKPSLGGTMGLVSADINPMSGKSRLILEEIVNSAYP</sequence>
<organism evidence="1 2">
    <name type="scientific">Pandoraea bronchicola</name>
    <dbReference type="NCBI Taxonomy" id="2508287"/>
    <lineage>
        <taxon>Bacteria</taxon>
        <taxon>Pseudomonadati</taxon>
        <taxon>Pseudomonadota</taxon>
        <taxon>Betaproteobacteria</taxon>
        <taxon>Burkholderiales</taxon>
        <taxon>Burkholderiaceae</taxon>
        <taxon>Pandoraea</taxon>
    </lineage>
</organism>
<dbReference type="EMBL" id="CABPST010000005">
    <property type="protein sequence ID" value="VVE88449.1"/>
    <property type="molecule type" value="Genomic_DNA"/>
</dbReference>
<dbReference type="AlphaFoldDB" id="A0A5E5BRN2"/>
<proteinExistence type="predicted"/>
<gene>
    <name evidence="1" type="ORF">PBR20603_02404</name>
</gene>
<keyword evidence="2" id="KW-1185">Reference proteome</keyword>
<evidence type="ECO:0000313" key="1">
    <source>
        <dbReference type="EMBL" id="VVE88449.1"/>
    </source>
</evidence>
<accession>A0A5E5BRN2</accession>